<reference evidence="2" key="1">
    <citation type="journal article" date="2022" name="bioRxiv">
        <title>Sequencing and chromosome-scale assembly of the giantPleurodeles waltlgenome.</title>
        <authorList>
            <person name="Brown T."/>
            <person name="Elewa A."/>
            <person name="Iarovenko S."/>
            <person name="Subramanian E."/>
            <person name="Araus A.J."/>
            <person name="Petzold A."/>
            <person name="Susuki M."/>
            <person name="Suzuki K.-i.T."/>
            <person name="Hayashi T."/>
            <person name="Toyoda A."/>
            <person name="Oliveira C."/>
            <person name="Osipova E."/>
            <person name="Leigh N.D."/>
            <person name="Simon A."/>
            <person name="Yun M.H."/>
        </authorList>
    </citation>
    <scope>NUCLEOTIDE SEQUENCE</scope>
    <source>
        <strain evidence="2">20211129_DDA</strain>
        <tissue evidence="2">Liver</tissue>
    </source>
</reference>
<dbReference type="Proteomes" id="UP001066276">
    <property type="component" value="Chromosome 1_2"/>
</dbReference>
<dbReference type="AlphaFoldDB" id="A0AAV7VTD6"/>
<evidence type="ECO:0000256" key="1">
    <source>
        <dbReference type="SAM" id="MobiDB-lite"/>
    </source>
</evidence>
<sequence>MRTRSPTPLNVPVSAPVSAGGLHTLSGLTVAGDPIRRRRLSPTRSPRDSAPHSLPPTLPKVRWCSALYLYYRRYGQRCLYPWCSSMDGVGVFTSTGPLHSTSRGPRRAHCSTVAAISDRGSWGVVGAIFGQIYHKVGAPRFLLVLHVLRSLLFNFQDLRS</sequence>
<evidence type="ECO:0000313" key="3">
    <source>
        <dbReference type="Proteomes" id="UP001066276"/>
    </source>
</evidence>
<organism evidence="2 3">
    <name type="scientific">Pleurodeles waltl</name>
    <name type="common">Iberian ribbed newt</name>
    <dbReference type="NCBI Taxonomy" id="8319"/>
    <lineage>
        <taxon>Eukaryota</taxon>
        <taxon>Metazoa</taxon>
        <taxon>Chordata</taxon>
        <taxon>Craniata</taxon>
        <taxon>Vertebrata</taxon>
        <taxon>Euteleostomi</taxon>
        <taxon>Amphibia</taxon>
        <taxon>Batrachia</taxon>
        <taxon>Caudata</taxon>
        <taxon>Salamandroidea</taxon>
        <taxon>Salamandridae</taxon>
        <taxon>Pleurodelinae</taxon>
        <taxon>Pleurodeles</taxon>
    </lineage>
</organism>
<name>A0AAV7VTD6_PLEWA</name>
<gene>
    <name evidence="2" type="ORF">NDU88_000399</name>
</gene>
<comment type="caution">
    <text evidence="2">The sequence shown here is derived from an EMBL/GenBank/DDBJ whole genome shotgun (WGS) entry which is preliminary data.</text>
</comment>
<evidence type="ECO:0000313" key="2">
    <source>
        <dbReference type="EMBL" id="KAJ1204964.1"/>
    </source>
</evidence>
<protein>
    <submittedName>
        <fullName evidence="2">Uncharacterized protein</fullName>
    </submittedName>
</protein>
<dbReference type="EMBL" id="JANPWB010000002">
    <property type="protein sequence ID" value="KAJ1204964.1"/>
    <property type="molecule type" value="Genomic_DNA"/>
</dbReference>
<keyword evidence="3" id="KW-1185">Reference proteome</keyword>
<feature type="region of interest" description="Disordered" evidence="1">
    <location>
        <begin position="33"/>
        <end position="53"/>
    </location>
</feature>
<proteinExistence type="predicted"/>
<accession>A0AAV7VTD6</accession>